<feature type="region of interest" description="Disordered" evidence="1">
    <location>
        <begin position="1"/>
        <end position="52"/>
    </location>
</feature>
<protein>
    <submittedName>
        <fullName evidence="2">Uncharacterized protein</fullName>
    </submittedName>
</protein>
<proteinExistence type="predicted"/>
<feature type="non-terminal residue" evidence="2">
    <location>
        <position position="1"/>
    </location>
</feature>
<gene>
    <name evidence="2" type="ORF">Tci_930383</name>
</gene>
<accession>A0A699XPM1</accession>
<evidence type="ECO:0000256" key="1">
    <source>
        <dbReference type="SAM" id="MobiDB-lite"/>
    </source>
</evidence>
<organism evidence="2">
    <name type="scientific">Tanacetum cinerariifolium</name>
    <name type="common">Dalmatian daisy</name>
    <name type="synonym">Chrysanthemum cinerariifolium</name>
    <dbReference type="NCBI Taxonomy" id="118510"/>
    <lineage>
        <taxon>Eukaryota</taxon>
        <taxon>Viridiplantae</taxon>
        <taxon>Streptophyta</taxon>
        <taxon>Embryophyta</taxon>
        <taxon>Tracheophyta</taxon>
        <taxon>Spermatophyta</taxon>
        <taxon>Magnoliopsida</taxon>
        <taxon>eudicotyledons</taxon>
        <taxon>Gunneridae</taxon>
        <taxon>Pentapetalae</taxon>
        <taxon>asterids</taxon>
        <taxon>campanulids</taxon>
        <taxon>Asterales</taxon>
        <taxon>Asteraceae</taxon>
        <taxon>Asteroideae</taxon>
        <taxon>Anthemideae</taxon>
        <taxon>Anthemidinae</taxon>
        <taxon>Tanacetum</taxon>
    </lineage>
</organism>
<name>A0A699XPM1_TANCI</name>
<comment type="caution">
    <text evidence="2">The sequence shown here is derived from an EMBL/GenBank/DDBJ whole genome shotgun (WGS) entry which is preliminary data.</text>
</comment>
<dbReference type="EMBL" id="BKCJ011852689">
    <property type="protein sequence ID" value="GFD58414.1"/>
    <property type="molecule type" value="Genomic_DNA"/>
</dbReference>
<reference evidence="2" key="1">
    <citation type="journal article" date="2019" name="Sci. Rep.">
        <title>Draft genome of Tanacetum cinerariifolium, the natural source of mosquito coil.</title>
        <authorList>
            <person name="Yamashiro T."/>
            <person name="Shiraishi A."/>
            <person name="Satake H."/>
            <person name="Nakayama K."/>
        </authorList>
    </citation>
    <scope>NUCLEOTIDE SEQUENCE</scope>
</reference>
<evidence type="ECO:0000313" key="2">
    <source>
        <dbReference type="EMBL" id="GFD58414.1"/>
    </source>
</evidence>
<sequence length="70" mass="7470">RSPPKSVLRRPAQWPRSGPACPSGLSPAAQIPQTPAPSSEPRAGAGQKVRSAGPRLCAKLLYGAWQRIIW</sequence>
<dbReference type="AlphaFoldDB" id="A0A699XPM1"/>